<reference evidence="3 4" key="2">
    <citation type="submission" date="2016-10" db="EMBL/GenBank/DDBJ databases">
        <authorList>
            <person name="Varghese N."/>
            <person name="Submissions S."/>
        </authorList>
    </citation>
    <scope>NUCLEOTIDE SEQUENCE [LARGE SCALE GENOMIC DNA]</scope>
    <source>
        <strain evidence="4">ATCC 20501</strain>
        <strain evidence="2 3">CGMCC 4.3529</strain>
    </source>
</reference>
<dbReference type="EMBL" id="FOME01000002">
    <property type="protein sequence ID" value="SFD13789.1"/>
    <property type="molecule type" value="Genomic_DNA"/>
</dbReference>
<dbReference type="Pfam" id="PF02810">
    <property type="entry name" value="SEC-C"/>
    <property type="match status" value="1"/>
</dbReference>
<dbReference type="AlphaFoldDB" id="A0A1H6D8Z6"/>
<dbReference type="Proteomes" id="UP000199690">
    <property type="component" value="Unassembled WGS sequence"/>
</dbReference>
<name>A0A1H6D8Z6_9PSEU</name>
<evidence type="ECO:0000313" key="2">
    <source>
        <dbReference type="EMBL" id="SFD13789.1"/>
    </source>
</evidence>
<organism evidence="1 4">
    <name type="scientific">Saccharopolyspora kobensis</name>
    <dbReference type="NCBI Taxonomy" id="146035"/>
    <lineage>
        <taxon>Bacteria</taxon>
        <taxon>Bacillati</taxon>
        <taxon>Actinomycetota</taxon>
        <taxon>Actinomycetes</taxon>
        <taxon>Pseudonocardiales</taxon>
        <taxon>Pseudonocardiaceae</taxon>
        <taxon>Saccharopolyspora</taxon>
    </lineage>
</organism>
<evidence type="ECO:0000313" key="1">
    <source>
        <dbReference type="EMBL" id="SEG80946.1"/>
    </source>
</evidence>
<proteinExistence type="predicted"/>
<dbReference type="Proteomes" id="UP000236729">
    <property type="component" value="Unassembled WGS sequence"/>
</dbReference>
<reference evidence="1" key="1">
    <citation type="submission" date="2016-10" db="EMBL/GenBank/DDBJ databases">
        <authorList>
            <person name="de Groot N.N."/>
        </authorList>
    </citation>
    <scope>NUCLEOTIDE SEQUENCE [LARGE SCALE GENOMIC DNA]</scope>
    <source>
        <strain evidence="1">ATCC 20501</strain>
    </source>
</reference>
<keyword evidence="3" id="KW-1185">Reference proteome</keyword>
<protein>
    <submittedName>
        <fullName evidence="1">SEC-C motif-containing protein</fullName>
    </submittedName>
</protein>
<dbReference type="InterPro" id="IPR004027">
    <property type="entry name" value="SEC_C_motif"/>
</dbReference>
<accession>A0A1I1PVA9</accession>
<dbReference type="Gene3D" id="3.10.450.50">
    <property type="match status" value="1"/>
</dbReference>
<accession>A0A1H6D8Z6</accession>
<sequence length="297" mass="33153">MHVEYAEALEADAEISGQRCDDLVEASGYWHFADEHGREERALAAAAEVDDGRSVLSGRAAYASFLLTHGRREEGERAMAQLMHEGSECEWAYGEAAAGYQAIGAHQEALRWLNIGVQRFVPDLGAEVEVGDPGFELLRERADLRHRLGLPADQYDELLTRSEERSHEVFSQIEEIGRQQHAIPAVLYWPEAEFAEVQRRHPDWNPGLAHVEHRRFIQRTLTDHPTSAVIVAGALDDLVAFAESRELPLDDPATHAEYTSEAARLGQAAPWPPERNDACWCGSERKYKKCCGAPGFA</sequence>
<evidence type="ECO:0000313" key="4">
    <source>
        <dbReference type="Proteomes" id="UP000236729"/>
    </source>
</evidence>
<dbReference type="EMBL" id="FNVB01000005">
    <property type="protein sequence ID" value="SEG80946.1"/>
    <property type="molecule type" value="Genomic_DNA"/>
</dbReference>
<dbReference type="SMR" id="A0A1H6D8Z6"/>
<evidence type="ECO:0000313" key="3">
    <source>
        <dbReference type="Proteomes" id="UP000199690"/>
    </source>
</evidence>
<gene>
    <name evidence="1" type="ORF">SAMN02982929_04073</name>
    <name evidence="2" type="ORF">SAMN05216506_102668</name>
</gene>
<dbReference type="SUPFAM" id="SSF103642">
    <property type="entry name" value="Sec-C motif"/>
    <property type="match status" value="1"/>
</dbReference>